<proteinExistence type="predicted"/>
<dbReference type="CDD" id="cd13137">
    <property type="entry name" value="MATE_NorM_like"/>
    <property type="match status" value="1"/>
</dbReference>
<evidence type="ECO:0000256" key="3">
    <source>
        <dbReference type="ARBA" id="ARBA00022448"/>
    </source>
</evidence>
<dbReference type="Proteomes" id="UP000031278">
    <property type="component" value="Unassembled WGS sequence"/>
</dbReference>
<evidence type="ECO:0000256" key="2">
    <source>
        <dbReference type="ARBA" id="ARBA00013489"/>
    </source>
</evidence>
<evidence type="ECO:0000313" key="14">
    <source>
        <dbReference type="Proteomes" id="UP000031278"/>
    </source>
</evidence>
<keyword evidence="3" id="KW-0813">Transport</keyword>
<gene>
    <name evidence="13" type="ORF">RJ45_12360</name>
</gene>
<feature type="transmembrane region" description="Helical" evidence="12">
    <location>
        <begin position="128"/>
        <end position="152"/>
    </location>
</feature>
<evidence type="ECO:0000256" key="6">
    <source>
        <dbReference type="ARBA" id="ARBA00022692"/>
    </source>
</evidence>
<keyword evidence="9 12" id="KW-0472">Membrane</keyword>
<keyword evidence="8" id="KW-0406">Ion transport</keyword>
<protein>
    <recommendedName>
        <fullName evidence="2">Multidrug resistance protein NorM</fullName>
    </recommendedName>
    <alternativeName>
        <fullName evidence="11">Multidrug-efflux transporter</fullName>
    </alternativeName>
    <alternativeName>
        <fullName evidence="10">Na(+)/drug antiporter</fullName>
    </alternativeName>
</protein>
<keyword evidence="5" id="KW-1003">Cell membrane</keyword>
<accession>A0A0B9G3P4</accession>
<organism evidence="13 14">
    <name type="scientific">Photobacterium gaetbulicola</name>
    <dbReference type="NCBI Taxonomy" id="1295392"/>
    <lineage>
        <taxon>Bacteria</taxon>
        <taxon>Pseudomonadati</taxon>
        <taxon>Pseudomonadota</taxon>
        <taxon>Gammaproteobacteria</taxon>
        <taxon>Vibrionales</taxon>
        <taxon>Vibrionaceae</taxon>
        <taxon>Photobacterium</taxon>
    </lineage>
</organism>
<dbReference type="GO" id="GO:0005886">
    <property type="term" value="C:plasma membrane"/>
    <property type="evidence" value="ECO:0007669"/>
    <property type="project" value="UniProtKB-SubCell"/>
</dbReference>
<feature type="transmembrane region" description="Helical" evidence="12">
    <location>
        <begin position="87"/>
        <end position="116"/>
    </location>
</feature>
<dbReference type="AlphaFoldDB" id="A0A0B9G3P4"/>
<evidence type="ECO:0000256" key="11">
    <source>
        <dbReference type="ARBA" id="ARBA00031636"/>
    </source>
</evidence>
<keyword evidence="7 12" id="KW-1133">Transmembrane helix</keyword>
<dbReference type="InterPro" id="IPR050222">
    <property type="entry name" value="MATE_MdtK"/>
</dbReference>
<evidence type="ECO:0000256" key="5">
    <source>
        <dbReference type="ARBA" id="ARBA00022475"/>
    </source>
</evidence>
<dbReference type="GO" id="GO:0042910">
    <property type="term" value="F:xenobiotic transmembrane transporter activity"/>
    <property type="evidence" value="ECO:0007669"/>
    <property type="project" value="InterPro"/>
</dbReference>
<evidence type="ECO:0000256" key="9">
    <source>
        <dbReference type="ARBA" id="ARBA00023136"/>
    </source>
</evidence>
<evidence type="ECO:0000256" key="12">
    <source>
        <dbReference type="SAM" id="Phobius"/>
    </source>
</evidence>
<dbReference type="Pfam" id="PF01554">
    <property type="entry name" value="MatE"/>
    <property type="match status" value="2"/>
</dbReference>
<evidence type="ECO:0000256" key="8">
    <source>
        <dbReference type="ARBA" id="ARBA00023065"/>
    </source>
</evidence>
<feature type="transmembrane region" description="Helical" evidence="12">
    <location>
        <begin position="276"/>
        <end position="296"/>
    </location>
</feature>
<feature type="transmembrane region" description="Helical" evidence="12">
    <location>
        <begin position="349"/>
        <end position="369"/>
    </location>
</feature>
<evidence type="ECO:0000313" key="13">
    <source>
        <dbReference type="EMBL" id="KHT63209.1"/>
    </source>
</evidence>
<evidence type="ECO:0000256" key="4">
    <source>
        <dbReference type="ARBA" id="ARBA00022449"/>
    </source>
</evidence>
<feature type="transmembrane region" description="Helical" evidence="12">
    <location>
        <begin position="12"/>
        <end position="35"/>
    </location>
</feature>
<keyword evidence="6 12" id="KW-0812">Transmembrane</keyword>
<comment type="caution">
    <text evidence="13">The sequence shown here is derived from an EMBL/GenBank/DDBJ whole genome shotgun (WGS) entry which is preliminary data.</text>
</comment>
<name>A0A0B9G3P4_9GAMM</name>
<dbReference type="NCBIfam" id="TIGR00797">
    <property type="entry name" value="matE"/>
    <property type="match status" value="1"/>
</dbReference>
<feature type="transmembrane region" description="Helical" evidence="12">
    <location>
        <begin position="47"/>
        <end position="75"/>
    </location>
</feature>
<dbReference type="GO" id="GO:0006811">
    <property type="term" value="P:monoatomic ion transport"/>
    <property type="evidence" value="ECO:0007669"/>
    <property type="project" value="UniProtKB-KW"/>
</dbReference>
<dbReference type="InterPro" id="IPR048279">
    <property type="entry name" value="MdtK-like"/>
</dbReference>
<dbReference type="EMBL" id="JWLZ01000159">
    <property type="protein sequence ID" value="KHT63209.1"/>
    <property type="molecule type" value="Genomic_DNA"/>
</dbReference>
<dbReference type="InterPro" id="IPR002528">
    <property type="entry name" value="MATE_fam"/>
</dbReference>
<feature type="transmembrane region" description="Helical" evidence="12">
    <location>
        <begin position="164"/>
        <end position="183"/>
    </location>
</feature>
<dbReference type="GO" id="GO:0015297">
    <property type="term" value="F:antiporter activity"/>
    <property type="evidence" value="ECO:0007669"/>
    <property type="project" value="UniProtKB-KW"/>
</dbReference>
<keyword evidence="4" id="KW-0050">Antiport</keyword>
<feature type="transmembrane region" description="Helical" evidence="12">
    <location>
        <begin position="308"/>
        <end position="329"/>
    </location>
</feature>
<sequence>MNYQSLSKQVLIIAIPVSLKIFLDMAMVLIDLFMIGKLGTAELTAVGMGLVLLSGSIGVLDNLFATGGGILVARLTGANKHQSATNVLGAMFIIAFPLYMLGTLTIPFVADLYLLFQTTEEVAELGSLYFGTLLAGSVFIYLDVLLFTYFVSTGDSKLPMKIKIASLGLNVVFNYLFIFGNLGAPALGIQGAALGTVVATLFNVGLYLVVIKRSCFNSINAKDSFKHVKDILKLGIPSVVENFTFQLSWLFIISLINSYAASVAAGFQIGYRVESIAFLPGLGTAAAAATLVSRFIGANKSEDVDKVVLVTAKVTCLFMGVVGALMAITPESFARVFTNEPNVIIDAALYIRIIGLAQVPLGLQFVYTASLRGLGDVSKTALIKVVLLWLNIVIPSLIIVQLELGVVWLFAVIAFANIVDAKVFISRFKRLRSPSYMAKVHGTAG</sequence>
<reference evidence="13 14" key="1">
    <citation type="submission" date="2014-12" db="EMBL/GenBank/DDBJ databases">
        <title>Genome sequencing of Photobacterium gaetbulicola AD005a.</title>
        <authorList>
            <person name="Adrian T.G.S."/>
            <person name="Chan K.G."/>
        </authorList>
    </citation>
    <scope>NUCLEOTIDE SEQUENCE [LARGE SCALE GENOMIC DNA]</scope>
    <source>
        <strain evidence="13 14">AD005a</strain>
    </source>
</reference>
<feature type="transmembrane region" description="Helical" evidence="12">
    <location>
        <begin position="189"/>
        <end position="210"/>
    </location>
</feature>
<feature type="transmembrane region" description="Helical" evidence="12">
    <location>
        <begin position="406"/>
        <end position="425"/>
    </location>
</feature>
<evidence type="ECO:0000256" key="1">
    <source>
        <dbReference type="ARBA" id="ARBA00004429"/>
    </source>
</evidence>
<dbReference type="PIRSF" id="PIRSF006603">
    <property type="entry name" value="DinF"/>
    <property type="match status" value="1"/>
</dbReference>
<feature type="transmembrane region" description="Helical" evidence="12">
    <location>
        <begin position="381"/>
        <end position="400"/>
    </location>
</feature>
<comment type="subcellular location">
    <subcellularLocation>
        <location evidence="1">Cell inner membrane</location>
        <topology evidence="1">Multi-pass membrane protein</topology>
    </subcellularLocation>
</comment>
<dbReference type="RefSeq" id="WP_039462214.1">
    <property type="nucleotide sequence ID" value="NZ_JWLZ01000159.1"/>
</dbReference>
<evidence type="ECO:0000256" key="10">
    <source>
        <dbReference type="ARBA" id="ARBA00030855"/>
    </source>
</evidence>
<dbReference type="PANTHER" id="PTHR43298:SF2">
    <property type="entry name" value="FMN_FAD EXPORTER YEEO-RELATED"/>
    <property type="match status" value="1"/>
</dbReference>
<dbReference type="PANTHER" id="PTHR43298">
    <property type="entry name" value="MULTIDRUG RESISTANCE PROTEIN NORM-RELATED"/>
    <property type="match status" value="1"/>
</dbReference>
<evidence type="ECO:0000256" key="7">
    <source>
        <dbReference type="ARBA" id="ARBA00022989"/>
    </source>
</evidence>